<protein>
    <recommendedName>
        <fullName evidence="4">Secreted protein</fullName>
    </recommendedName>
</protein>
<keyword evidence="3" id="KW-1185">Reference proteome</keyword>
<evidence type="ECO:0000313" key="2">
    <source>
        <dbReference type="EMBL" id="SKC57954.1"/>
    </source>
</evidence>
<sequence>MSLLTRRFLFVLWLAALPVAGRAQQADVPEPIAWPGSGDAQVDRHLADINDYAARYPASFVDEMARYYSVPRAYVEAMMKQGDWTAGDIYMACALAQVAGQPCRAVVREWSRDHAGGWKDVAARIDVKPGGAQYRRLRKTLDDTYRRWERPAP</sequence>
<proteinExistence type="predicted"/>
<evidence type="ECO:0000313" key="3">
    <source>
        <dbReference type="Proteomes" id="UP000190341"/>
    </source>
</evidence>
<dbReference type="AlphaFoldDB" id="A0A1T5K2Y8"/>
<accession>A0A1T5K2Y8</accession>
<organism evidence="2 3">
    <name type="scientific">Pseudoxanthomonas indica</name>
    <dbReference type="NCBI Taxonomy" id="428993"/>
    <lineage>
        <taxon>Bacteria</taxon>
        <taxon>Pseudomonadati</taxon>
        <taxon>Pseudomonadota</taxon>
        <taxon>Gammaproteobacteria</taxon>
        <taxon>Lysobacterales</taxon>
        <taxon>Lysobacteraceae</taxon>
        <taxon>Pseudoxanthomonas</taxon>
    </lineage>
</organism>
<dbReference type="RefSeq" id="WP_079723623.1">
    <property type="nucleotide sequence ID" value="NZ_BMCL01000002.1"/>
</dbReference>
<dbReference type="OrthoDB" id="5966402at2"/>
<dbReference type="Proteomes" id="UP000190341">
    <property type="component" value="Unassembled WGS sequence"/>
</dbReference>
<gene>
    <name evidence="2" type="ORF">SAMN06296058_1311</name>
</gene>
<feature type="signal peptide" evidence="1">
    <location>
        <begin position="1"/>
        <end position="25"/>
    </location>
</feature>
<dbReference type="EMBL" id="FUZV01000001">
    <property type="protein sequence ID" value="SKC57954.1"/>
    <property type="molecule type" value="Genomic_DNA"/>
</dbReference>
<evidence type="ECO:0008006" key="4">
    <source>
        <dbReference type="Google" id="ProtNLM"/>
    </source>
</evidence>
<name>A0A1T5K2Y8_9GAMM</name>
<feature type="chain" id="PRO_5012097734" description="Secreted protein" evidence="1">
    <location>
        <begin position="26"/>
        <end position="153"/>
    </location>
</feature>
<reference evidence="2 3" key="1">
    <citation type="submission" date="2017-02" db="EMBL/GenBank/DDBJ databases">
        <authorList>
            <person name="Peterson S.W."/>
        </authorList>
    </citation>
    <scope>NUCLEOTIDE SEQUENCE [LARGE SCALE GENOMIC DNA]</scope>
    <source>
        <strain evidence="2 3">P15</strain>
    </source>
</reference>
<dbReference type="STRING" id="428993.SAMN06296058_1311"/>
<keyword evidence="1" id="KW-0732">Signal</keyword>
<evidence type="ECO:0000256" key="1">
    <source>
        <dbReference type="SAM" id="SignalP"/>
    </source>
</evidence>